<organism evidence="1 2">
    <name type="scientific">Penicillium antarcticum</name>
    <dbReference type="NCBI Taxonomy" id="416450"/>
    <lineage>
        <taxon>Eukaryota</taxon>
        <taxon>Fungi</taxon>
        <taxon>Dikarya</taxon>
        <taxon>Ascomycota</taxon>
        <taxon>Pezizomycotina</taxon>
        <taxon>Eurotiomycetes</taxon>
        <taxon>Eurotiomycetidae</taxon>
        <taxon>Eurotiales</taxon>
        <taxon>Aspergillaceae</taxon>
        <taxon>Penicillium</taxon>
    </lineage>
</organism>
<dbReference type="Proteomes" id="UP000191672">
    <property type="component" value="Unassembled WGS sequence"/>
</dbReference>
<dbReference type="STRING" id="416450.A0A1V6PRD3"/>
<comment type="caution">
    <text evidence="1">The sequence shown here is derived from an EMBL/GenBank/DDBJ whole genome shotgun (WGS) entry which is preliminary data.</text>
</comment>
<keyword evidence="2" id="KW-1185">Reference proteome</keyword>
<evidence type="ECO:0000313" key="2">
    <source>
        <dbReference type="Proteomes" id="UP000191672"/>
    </source>
</evidence>
<evidence type="ECO:0000313" key="1">
    <source>
        <dbReference type="EMBL" id="OQD79262.1"/>
    </source>
</evidence>
<sequence length="214" mass="23814">MVASSQDSWDGFPSSSSPLPTIFLPSNHQKIYRRRSDRGNRSSPACMATHPPVLKIHDRDGVVNWRFRRDNVTQPLPDDIHKCPYAHANDATELKYMNNGTSVDAIYTVVTLPSLSTIPGPRQSSHRQAYYVCTLQKKRRSMRAWDGSLVYNARAANALFANPLILQNMTGLRAIHRLVWDEQGQMLWATGMDAAADGTDQAPAFGTIVGYLGV</sequence>
<dbReference type="EMBL" id="MDYN01000056">
    <property type="protein sequence ID" value="OQD79262.1"/>
    <property type="molecule type" value="Genomic_DNA"/>
</dbReference>
<dbReference type="AlphaFoldDB" id="A0A1V6PRD3"/>
<name>A0A1V6PRD3_9EURO</name>
<accession>A0A1V6PRD3</accession>
<gene>
    <name evidence="1" type="ORF">PENANT_c056G01984</name>
</gene>
<reference evidence="2" key="1">
    <citation type="journal article" date="2017" name="Nat. Microbiol.">
        <title>Global analysis of biosynthetic gene clusters reveals vast potential of secondary metabolite production in Penicillium species.</title>
        <authorList>
            <person name="Nielsen J.C."/>
            <person name="Grijseels S."/>
            <person name="Prigent S."/>
            <person name="Ji B."/>
            <person name="Dainat J."/>
            <person name="Nielsen K.F."/>
            <person name="Frisvad J.C."/>
            <person name="Workman M."/>
            <person name="Nielsen J."/>
        </authorList>
    </citation>
    <scope>NUCLEOTIDE SEQUENCE [LARGE SCALE GENOMIC DNA]</scope>
    <source>
        <strain evidence="2">IBT 31811</strain>
    </source>
</reference>
<protein>
    <submittedName>
        <fullName evidence="1">Uncharacterized protein</fullName>
    </submittedName>
</protein>
<proteinExistence type="predicted"/>